<feature type="region of interest" description="Disordered" evidence="2">
    <location>
        <begin position="603"/>
        <end position="623"/>
    </location>
</feature>
<evidence type="ECO:0000256" key="2">
    <source>
        <dbReference type="SAM" id="MobiDB-lite"/>
    </source>
</evidence>
<evidence type="ECO:0000313" key="3">
    <source>
        <dbReference type="EMBL" id="KAG8385336.1"/>
    </source>
</evidence>
<dbReference type="PANTHER" id="PTHR35480:SF1">
    <property type="entry name" value="MATERNAL EFFECT EMBRYO ARREST 22"/>
    <property type="match status" value="1"/>
</dbReference>
<proteinExistence type="predicted"/>
<reference evidence="3" key="1">
    <citation type="submission" date="2019-10" db="EMBL/GenBank/DDBJ databases">
        <authorList>
            <person name="Zhang R."/>
            <person name="Pan Y."/>
            <person name="Wang J."/>
            <person name="Ma R."/>
            <person name="Yu S."/>
        </authorList>
    </citation>
    <scope>NUCLEOTIDE SEQUENCE</scope>
    <source>
        <strain evidence="3">LA-IB0</strain>
        <tissue evidence="3">Leaf</tissue>
    </source>
</reference>
<dbReference type="AlphaFoldDB" id="A0AAV6XXK3"/>
<dbReference type="PANTHER" id="PTHR35480">
    <property type="entry name" value="MATERNAL EFFECT EMBRYO ARREST 22"/>
    <property type="match status" value="1"/>
</dbReference>
<accession>A0AAV6XXK3</accession>
<name>A0AAV6XXK3_9LAMI</name>
<organism evidence="3 4">
    <name type="scientific">Buddleja alternifolia</name>
    <dbReference type="NCBI Taxonomy" id="168488"/>
    <lineage>
        <taxon>Eukaryota</taxon>
        <taxon>Viridiplantae</taxon>
        <taxon>Streptophyta</taxon>
        <taxon>Embryophyta</taxon>
        <taxon>Tracheophyta</taxon>
        <taxon>Spermatophyta</taxon>
        <taxon>Magnoliopsida</taxon>
        <taxon>eudicotyledons</taxon>
        <taxon>Gunneridae</taxon>
        <taxon>Pentapetalae</taxon>
        <taxon>asterids</taxon>
        <taxon>lamiids</taxon>
        <taxon>Lamiales</taxon>
        <taxon>Scrophulariaceae</taxon>
        <taxon>Buddlejeae</taxon>
        <taxon>Buddleja</taxon>
    </lineage>
</organism>
<dbReference type="EMBL" id="WHWC01000003">
    <property type="protein sequence ID" value="KAG8385336.1"/>
    <property type="molecule type" value="Genomic_DNA"/>
</dbReference>
<protein>
    <submittedName>
        <fullName evidence="3">Uncharacterized protein</fullName>
    </submittedName>
</protein>
<keyword evidence="4" id="KW-1185">Reference proteome</keyword>
<keyword evidence="1" id="KW-0175">Coiled coil</keyword>
<dbReference type="Proteomes" id="UP000826271">
    <property type="component" value="Unassembled WGS sequence"/>
</dbReference>
<gene>
    <name evidence="3" type="ORF">BUALT_Bualt03G0032200</name>
</gene>
<feature type="coiled-coil region" evidence="1">
    <location>
        <begin position="259"/>
        <end position="401"/>
    </location>
</feature>
<comment type="caution">
    <text evidence="3">The sequence shown here is derived from an EMBL/GenBank/DDBJ whole genome shotgun (WGS) entry which is preliminary data.</text>
</comment>
<feature type="coiled-coil region" evidence="1">
    <location>
        <begin position="6"/>
        <end position="216"/>
    </location>
</feature>
<sequence>MLSILKRILKKKHTKLVEKYSKLEELKNKFRDCTTLVQQKYDVIEKENENLKQAMGKLKAEADVWKDEKEKESAIRVDLEDEVSALKEEIQLLKQNGNSASQEADEQVQERLQVAEKEISRLKELLERERQTAASEKKNAELERKKAGEAMKKVEMGKNKVNEAQKVANIERKKAEENRLLWERLKTETDALKSMLASEKKNAELERKKADEAMKKVDMGETKANESQKVANIERKKAEENSLLWEKLKTETDALKSMVASERSKCEVAEKKVEAEKQKVIKERKRADLAVAKVEEHRKLAETNLKKAVFEKDRADDLAQKLEEVRSRAEKLEEEWREHLCSCKLVKVHTDTSNTERKKAKKQKKVAKAHKRMATEEKHRADLLSRELEIYKLRVEELQKGLQESVSYRMHADNSPPRYNSVISETDTIKLLKQQLKLEKMLVKHAKKATRVESIRNDMLHEELFHLKHVFLRLQQHLDMLDASFLHGGEGTHHLEKVGFLLLIIGNLTPTRETFSSDVNHKQFISGTDSGLDPPYRGSNRKMLSSAINSSSASFSDRHLVGSQERGAFSVTTSAKLGEDVSNLKRTISRLSNKTRIRNNEHAVEKADNSIGSPIKGNAKESRVGYHEKNRILDAVESIENLYSAGQKLHQRVSEKLSLLHDLLDGQKDEPAEKNLQEDPCRENVRPFKRRKTSCEGSIVIHPLHDSREQKTVLGLDIDQSDALMHASPPGLDVMTSGQCFQDGTDNILEDRCIPQDFVEMASHDYMKLLDLDNAADEKSYRVAIAMPLSPTLPEIEFQGDEKLELDDPEMLLDESSQRGLSTVKDYMAPTPVIDIIDMGKNPIDLELNDVVPSQLQIQESSICCNNNTASLQANNAHFHQIQVSGGELGMPDLSGSGQAEINILSESRIASAPGGFLKYLVLSSDNENNDSILRILQTISNCMPQCSLLHSAEIFLRSLLPPLLKAEDLSMK</sequence>
<evidence type="ECO:0000313" key="4">
    <source>
        <dbReference type="Proteomes" id="UP000826271"/>
    </source>
</evidence>
<evidence type="ECO:0000256" key="1">
    <source>
        <dbReference type="SAM" id="Coils"/>
    </source>
</evidence>